<reference evidence="7" key="1">
    <citation type="submission" date="2025-08" db="UniProtKB">
        <authorList>
            <consortium name="RefSeq"/>
        </authorList>
    </citation>
    <scope>IDENTIFICATION</scope>
    <source>
        <tissue evidence="7">Muscle</tissue>
    </source>
</reference>
<evidence type="ECO:0000256" key="4">
    <source>
        <dbReference type="ARBA" id="ARBA00023136"/>
    </source>
</evidence>
<evidence type="ECO:0000313" key="7">
    <source>
        <dbReference type="RefSeq" id="XP_013786930.1"/>
    </source>
</evidence>
<accession>A0ABM1BQX5</accession>
<protein>
    <submittedName>
        <fullName evidence="7">Protein lifeguard 1-like</fullName>
    </submittedName>
</protein>
<keyword evidence="3 5" id="KW-1133">Transmembrane helix</keyword>
<feature type="transmembrane region" description="Helical" evidence="5">
    <location>
        <begin position="126"/>
        <end position="145"/>
    </location>
</feature>
<dbReference type="Pfam" id="PF01027">
    <property type="entry name" value="Bax1-I"/>
    <property type="match status" value="1"/>
</dbReference>
<evidence type="ECO:0000256" key="2">
    <source>
        <dbReference type="ARBA" id="ARBA00022692"/>
    </source>
</evidence>
<evidence type="ECO:0000256" key="3">
    <source>
        <dbReference type="ARBA" id="ARBA00022989"/>
    </source>
</evidence>
<dbReference type="GeneID" id="106470899"/>
<dbReference type="PANTHER" id="PTHR23291">
    <property type="entry name" value="BAX INHIBITOR-RELATED"/>
    <property type="match status" value="1"/>
</dbReference>
<dbReference type="PANTHER" id="PTHR23291:SF47">
    <property type="entry name" value="TRANSMEMBRANE BAX INHIBITOR MOTIF CONTAINING 7"/>
    <property type="match status" value="1"/>
</dbReference>
<evidence type="ECO:0000256" key="5">
    <source>
        <dbReference type="RuleBase" id="RU004379"/>
    </source>
</evidence>
<evidence type="ECO:0000256" key="1">
    <source>
        <dbReference type="ARBA" id="ARBA00004141"/>
    </source>
</evidence>
<feature type="transmembrane region" description="Helical" evidence="5">
    <location>
        <begin position="182"/>
        <end position="198"/>
    </location>
</feature>
<comment type="similarity">
    <text evidence="5">Belongs to the BI1 family.</text>
</comment>
<proteinExistence type="inferred from homology"/>
<evidence type="ECO:0000313" key="6">
    <source>
        <dbReference type="Proteomes" id="UP000694941"/>
    </source>
</evidence>
<feature type="transmembrane region" description="Helical" evidence="5">
    <location>
        <begin position="157"/>
        <end position="176"/>
    </location>
</feature>
<keyword evidence="2 5" id="KW-0812">Transmembrane</keyword>
<dbReference type="Proteomes" id="UP000694941">
    <property type="component" value="Unplaced"/>
</dbReference>
<name>A0ABM1BQX5_LIMPO</name>
<sequence length="244" mass="27351">MAANDGEYGMPDQKAPFSEFENAFSEKVIRMGFIRKVYGILMVQLAITAGFICLFLYVPEVQKFTASHIELFWIAFVLMLIVMIVLVCCDKVRRNYPSNIVLLVIFTVLESFMLGCAAGGYKADEVMMAVGICAVVTLGLTIFAFQTKWDFTTCGGFLLVAVLILICFGFICIFIPGRVVGIVYASLGALIFSLYIVYDTQLMLGGRHKYSISPEEYIFAALNLYLDIINLFLFILQLVSYARR</sequence>
<keyword evidence="6" id="KW-1185">Reference proteome</keyword>
<gene>
    <name evidence="7" type="primary">LOC106470899</name>
</gene>
<keyword evidence="4 5" id="KW-0472">Membrane</keyword>
<dbReference type="RefSeq" id="XP_013786930.1">
    <property type="nucleotide sequence ID" value="XM_013931476.2"/>
</dbReference>
<dbReference type="CDD" id="cd10428">
    <property type="entry name" value="LFG_like"/>
    <property type="match status" value="1"/>
</dbReference>
<feature type="transmembrane region" description="Helical" evidence="5">
    <location>
        <begin position="71"/>
        <end position="88"/>
    </location>
</feature>
<feature type="transmembrane region" description="Helical" evidence="5">
    <location>
        <begin position="218"/>
        <end position="239"/>
    </location>
</feature>
<feature type="transmembrane region" description="Helical" evidence="5">
    <location>
        <begin position="100"/>
        <end position="120"/>
    </location>
</feature>
<dbReference type="InterPro" id="IPR006214">
    <property type="entry name" value="Bax_inhibitor_1-related"/>
</dbReference>
<feature type="transmembrane region" description="Helical" evidence="5">
    <location>
        <begin position="37"/>
        <end position="59"/>
    </location>
</feature>
<organism evidence="6 7">
    <name type="scientific">Limulus polyphemus</name>
    <name type="common">Atlantic horseshoe crab</name>
    <dbReference type="NCBI Taxonomy" id="6850"/>
    <lineage>
        <taxon>Eukaryota</taxon>
        <taxon>Metazoa</taxon>
        <taxon>Ecdysozoa</taxon>
        <taxon>Arthropoda</taxon>
        <taxon>Chelicerata</taxon>
        <taxon>Merostomata</taxon>
        <taxon>Xiphosura</taxon>
        <taxon>Limulidae</taxon>
        <taxon>Limulus</taxon>
    </lineage>
</organism>
<comment type="subcellular location">
    <subcellularLocation>
        <location evidence="1">Membrane</location>
        <topology evidence="1">Multi-pass membrane protein</topology>
    </subcellularLocation>
</comment>